<dbReference type="EMBL" id="NBBJ01000004">
    <property type="protein sequence ID" value="OWK29094.1"/>
    <property type="molecule type" value="Genomic_DNA"/>
</dbReference>
<accession>A0A245ZH86</accession>
<evidence type="ECO:0000313" key="2">
    <source>
        <dbReference type="Proteomes" id="UP000197783"/>
    </source>
</evidence>
<dbReference type="Proteomes" id="UP000197783">
    <property type="component" value="Unassembled WGS sequence"/>
</dbReference>
<gene>
    <name evidence="1" type="ORF">SPMU_26210</name>
</gene>
<sequence>MIPFSGLTLQVAAAAAGASPLPAAERICRKIEITGSLVRKERVCKTKAEWRRVEEQGNRQGRAILEQSAGRPLVDIM</sequence>
<reference evidence="1 2" key="1">
    <citation type="submission" date="2017-03" db="EMBL/GenBank/DDBJ databases">
        <title>Genome sequence of Sphingomonas mucosissima DSM 17494.</title>
        <authorList>
            <person name="Poehlein A."/>
            <person name="Wuebbeler J.H."/>
            <person name="Steinbuechel A."/>
            <person name="Daniel R."/>
        </authorList>
    </citation>
    <scope>NUCLEOTIDE SEQUENCE [LARGE SCALE GENOMIC DNA]</scope>
    <source>
        <strain evidence="1 2">DSM 17494</strain>
    </source>
</reference>
<organism evidence="1 2">
    <name type="scientific">Sphingomonas mucosissima</name>
    <dbReference type="NCBI Taxonomy" id="370959"/>
    <lineage>
        <taxon>Bacteria</taxon>
        <taxon>Pseudomonadati</taxon>
        <taxon>Pseudomonadota</taxon>
        <taxon>Alphaproteobacteria</taxon>
        <taxon>Sphingomonadales</taxon>
        <taxon>Sphingomonadaceae</taxon>
        <taxon>Sphingomonas</taxon>
    </lineage>
</organism>
<keyword evidence="2" id="KW-1185">Reference proteome</keyword>
<dbReference type="RefSeq" id="WP_088334301.1">
    <property type="nucleotide sequence ID" value="NZ_NBBJ01000004.1"/>
</dbReference>
<protein>
    <submittedName>
        <fullName evidence="1">Uncharacterized protein</fullName>
    </submittedName>
</protein>
<dbReference type="OrthoDB" id="7411229at2"/>
<name>A0A245ZH86_9SPHN</name>
<comment type="caution">
    <text evidence="1">The sequence shown here is derived from an EMBL/GenBank/DDBJ whole genome shotgun (WGS) entry which is preliminary data.</text>
</comment>
<evidence type="ECO:0000313" key="1">
    <source>
        <dbReference type="EMBL" id="OWK29094.1"/>
    </source>
</evidence>
<proteinExistence type="predicted"/>
<dbReference type="AlphaFoldDB" id="A0A245ZH86"/>